<evidence type="ECO:0000256" key="8">
    <source>
        <dbReference type="SAM" id="MobiDB-lite"/>
    </source>
</evidence>
<feature type="transmembrane region" description="Helical" evidence="9">
    <location>
        <begin position="1180"/>
        <end position="1201"/>
    </location>
</feature>
<feature type="transmembrane region" description="Helical" evidence="9">
    <location>
        <begin position="1120"/>
        <end position="1141"/>
    </location>
</feature>
<feature type="compositionally biased region" description="Basic and acidic residues" evidence="8">
    <location>
        <begin position="779"/>
        <end position="798"/>
    </location>
</feature>
<feature type="compositionally biased region" description="Low complexity" evidence="8">
    <location>
        <begin position="40"/>
        <end position="101"/>
    </location>
</feature>
<evidence type="ECO:0000256" key="5">
    <source>
        <dbReference type="ARBA" id="ARBA00022989"/>
    </source>
</evidence>
<dbReference type="Proteomes" id="UP000053477">
    <property type="component" value="Unassembled WGS sequence"/>
</dbReference>
<evidence type="ECO:0000256" key="3">
    <source>
        <dbReference type="ARBA" id="ARBA00022448"/>
    </source>
</evidence>
<feature type="region of interest" description="Disordered" evidence="8">
    <location>
        <begin position="522"/>
        <end position="576"/>
    </location>
</feature>
<feature type="region of interest" description="Disordered" evidence="8">
    <location>
        <begin position="676"/>
        <end position="743"/>
    </location>
</feature>
<feature type="transmembrane region" description="Helical" evidence="9">
    <location>
        <begin position="268"/>
        <end position="292"/>
    </location>
</feature>
<keyword evidence="13" id="KW-1185">Reference proteome</keyword>
<reference evidence="12 13" key="1">
    <citation type="submission" date="2015-04" db="EMBL/GenBank/DDBJ databases">
        <title>Complete genome sequence of Schizopora paradoxa KUC8140, a cosmopolitan wood degrader in East Asia.</title>
        <authorList>
            <consortium name="DOE Joint Genome Institute"/>
            <person name="Min B."/>
            <person name="Park H."/>
            <person name="Jang Y."/>
            <person name="Kim J.-J."/>
            <person name="Kim K.H."/>
            <person name="Pangilinan J."/>
            <person name="Lipzen A."/>
            <person name="Riley R."/>
            <person name="Grigoriev I.V."/>
            <person name="Spatafora J.W."/>
            <person name="Choi I.-G."/>
        </authorList>
    </citation>
    <scope>NUCLEOTIDE SEQUENCE [LARGE SCALE GENOMIC DNA]</scope>
    <source>
        <strain evidence="12 13">KUC8140</strain>
    </source>
</reference>
<dbReference type="EMBL" id="KQ085951">
    <property type="protein sequence ID" value="KLO13963.1"/>
    <property type="molecule type" value="Genomic_DNA"/>
</dbReference>
<feature type="transmembrane region" description="Helical" evidence="9">
    <location>
        <begin position="1038"/>
        <end position="1061"/>
    </location>
</feature>
<name>A0A0H2RX39_9AGAM</name>
<evidence type="ECO:0000313" key="13">
    <source>
        <dbReference type="Proteomes" id="UP000053477"/>
    </source>
</evidence>
<dbReference type="InterPro" id="IPR045122">
    <property type="entry name" value="Csc1-like"/>
</dbReference>
<protein>
    <recommendedName>
        <fullName evidence="14">CSC1/OSCA1-like 7TM region domain-containing protein</fullName>
    </recommendedName>
</protein>
<dbReference type="GO" id="GO:0005227">
    <property type="term" value="F:calcium-activated cation channel activity"/>
    <property type="evidence" value="ECO:0007669"/>
    <property type="project" value="InterPro"/>
</dbReference>
<comment type="subcellular location">
    <subcellularLocation>
        <location evidence="1">Membrane</location>
        <topology evidence="1">Multi-pass membrane protein</topology>
    </subcellularLocation>
</comment>
<feature type="transmembrane region" description="Helical" evidence="9">
    <location>
        <begin position="184"/>
        <end position="201"/>
    </location>
</feature>
<comment type="similarity">
    <text evidence="2">Belongs to the CSC1 (TC 1.A.17) family.</text>
</comment>
<dbReference type="STRING" id="27342.A0A0H2RX39"/>
<feature type="region of interest" description="Disordered" evidence="8">
    <location>
        <begin position="769"/>
        <end position="798"/>
    </location>
</feature>
<evidence type="ECO:0008006" key="14">
    <source>
        <dbReference type="Google" id="ProtNLM"/>
    </source>
</evidence>
<evidence type="ECO:0000259" key="10">
    <source>
        <dbReference type="Pfam" id="PF02714"/>
    </source>
</evidence>
<evidence type="ECO:0000256" key="6">
    <source>
        <dbReference type="ARBA" id="ARBA00023136"/>
    </source>
</evidence>
<evidence type="ECO:0000256" key="9">
    <source>
        <dbReference type="SAM" id="Phobius"/>
    </source>
</evidence>
<feature type="transmembrane region" description="Helical" evidence="9">
    <location>
        <begin position="903"/>
        <end position="930"/>
    </location>
</feature>
<feature type="transmembrane region" description="Helical" evidence="9">
    <location>
        <begin position="357"/>
        <end position="377"/>
    </location>
</feature>
<keyword evidence="6 9" id="KW-0472">Membrane</keyword>
<dbReference type="Pfam" id="PF02714">
    <property type="entry name" value="RSN1_7TM"/>
    <property type="match status" value="1"/>
</dbReference>
<dbReference type="InterPro" id="IPR003864">
    <property type="entry name" value="CSC1/OSCA1-like_7TM"/>
</dbReference>
<sequence length="1382" mass="151316">MHRVWTNGYLAHIERRNNEPTTQQWASTTFPTTPPPPSQTPSSSASPPSSDSSSSSHAASASSTGNSMSSTPPPSTTTNSASGVAPGSTNSGTSSTSFVGGGASSLSGSTTLLTTFTTSIPETLTSGSSTFTTFSLTTITTSRAADSSVTPSTFPIPNTLAENSRPVCIGDGIDISAVGLLETVILPSVVGLLIWLLFAFLRPRFRQVYAAREWFPRQELRPEPLRDSFWAFLFPHVPFVPPVPSSSDIEDTENASVLPSDSQLSQRVLYIALRIVLGWSFIGLAGALPLYLVNTPCLAQSTPPANFFGLYSTLQDLSVLRLLQLLENGDISTNNNNLQRRLTVNGSDRAPNTRTRLIILTVFALVLVMLPALYKLLKEFTRLVNYRKRWLEVRCRGMELGWLSAQQAPGFVGWGEKRLKDFIIKAGLSASLDRNAGIGVRGNMAGIGSGNRGQPMSPSSTSRRQRSEMDDDERAELDVDVASLFTIGDIGALADLIAERDIILNNLELSETRYIASFRLSTPEPSLMEPPPLPPKDEADIKRHISRPRALSGRRRAPRTRRQESSSTTTPTSYVAPSQYYKLRGVRGISGGRFSSFLGGDSARPPPTTFTDSVRSRVVGSRFQEVNRDSTYGRLPLGSSLEMTRGELGPVSPVSETGPSTTVGHDQQHMFIDPSFTHEADDHSSPFRESHFRSSRGPSDGEDDQIHSQFLSEEDATTTPRFHESPAPNSDLGTVRGSGNGHDANGYELDAIPQFAPVDFGLEEVGAQARQRRLPPVPPEKRETFPMRRQEEEKTEDQVPLHLRLQPRGPFVRPLSFLDHEDLGAVYNDIREYRAQLKQINAQISDAQNDCYNDIADGVRIKGWLISGRGIRFIPGIQMIEGRSKDDIIWDELQHQEGIEKKVTFWSFVVVAAIFLALALIAISGLALTAAPDVAHFLPFLQPLMNAEKIAGGLAITLVSVVLATIFFCLVIWVVRNASQHSGDIAVTAARITTYKATFFILTVVGALWFIAVGSVIFAMDAFSNGPEKTKTIANGAVYMSAFFLALVVNVAIIAPGLLLLQPARLRRVLWQQRHAVTPRQRFRAIYPKSYDPTYATACCILAVVLASTFSLIFPLIGPAVVLLLFLTIIAHRFLVGYVYGRVEAQTGGILQIWLLRRFATVVTFQPILLGLLLLTRRLWIEGGVLIGVGVLCILLVEAYASWKLKLPGRNSLSTVTQNSLDTFEERARPGGQRDNSEEGTSLVSSQQRVSRPRGSMASVLEMMSLTLAVMPTPSQARDPVPLDTESLDDLTATERAARTHPDAPPRLPDLPFADHAEEMSGILYAPELIAPPPIIWLPNDSSGIARSEAYDLQRYHNLRTVLDVRSPSDVLPRSSSRTRDV</sequence>
<feature type="transmembrane region" description="Helical" evidence="9">
    <location>
        <begin position="950"/>
        <end position="976"/>
    </location>
</feature>
<gene>
    <name evidence="12" type="ORF">SCHPADRAFT_851832</name>
</gene>
<dbReference type="OrthoDB" id="2591106at2759"/>
<organism evidence="12 13">
    <name type="scientific">Schizopora paradoxa</name>
    <dbReference type="NCBI Taxonomy" id="27342"/>
    <lineage>
        <taxon>Eukaryota</taxon>
        <taxon>Fungi</taxon>
        <taxon>Dikarya</taxon>
        <taxon>Basidiomycota</taxon>
        <taxon>Agaricomycotina</taxon>
        <taxon>Agaricomycetes</taxon>
        <taxon>Hymenochaetales</taxon>
        <taxon>Schizoporaceae</taxon>
        <taxon>Schizopora</taxon>
    </lineage>
</organism>
<feature type="compositionally biased region" description="Basic residues" evidence="8">
    <location>
        <begin position="544"/>
        <end position="560"/>
    </location>
</feature>
<dbReference type="GO" id="GO:0005886">
    <property type="term" value="C:plasma membrane"/>
    <property type="evidence" value="ECO:0007669"/>
    <property type="project" value="TreeGrafter"/>
</dbReference>
<feature type="domain" description="CSC1/OSCA1-like N-terminal transmembrane" evidence="11">
    <location>
        <begin position="180"/>
        <end position="291"/>
    </location>
</feature>
<feature type="compositionally biased region" description="Polar residues" evidence="8">
    <location>
        <begin position="1239"/>
        <end position="1250"/>
    </location>
</feature>
<feature type="domain" description="CSC1/OSCA1-like 7TM region" evidence="10">
    <location>
        <begin position="903"/>
        <end position="1173"/>
    </location>
</feature>
<proteinExistence type="inferred from homology"/>
<keyword evidence="7" id="KW-0175">Coiled coil</keyword>
<evidence type="ECO:0000259" key="11">
    <source>
        <dbReference type="Pfam" id="PF13967"/>
    </source>
</evidence>
<feature type="coiled-coil region" evidence="7">
    <location>
        <begin position="823"/>
        <end position="850"/>
    </location>
</feature>
<dbReference type="InterPro" id="IPR032880">
    <property type="entry name" value="CSC1/OSCA1-like_N"/>
</dbReference>
<feature type="compositionally biased region" description="Polar residues" evidence="8">
    <location>
        <begin position="452"/>
        <end position="462"/>
    </location>
</feature>
<evidence type="ECO:0000256" key="2">
    <source>
        <dbReference type="ARBA" id="ARBA00007779"/>
    </source>
</evidence>
<feature type="transmembrane region" description="Helical" evidence="9">
    <location>
        <begin position="1094"/>
        <end position="1114"/>
    </location>
</feature>
<dbReference type="InParanoid" id="A0A0H2RX39"/>
<feature type="region of interest" description="Disordered" evidence="8">
    <location>
        <begin position="1221"/>
        <end position="1255"/>
    </location>
</feature>
<evidence type="ECO:0000313" key="12">
    <source>
        <dbReference type="EMBL" id="KLO13963.1"/>
    </source>
</evidence>
<evidence type="ECO:0000256" key="4">
    <source>
        <dbReference type="ARBA" id="ARBA00022692"/>
    </source>
</evidence>
<evidence type="ECO:0000256" key="1">
    <source>
        <dbReference type="ARBA" id="ARBA00004141"/>
    </source>
</evidence>
<feature type="compositionally biased region" description="Basic and acidic residues" evidence="8">
    <location>
        <begin position="676"/>
        <end position="692"/>
    </location>
</feature>
<evidence type="ECO:0000256" key="7">
    <source>
        <dbReference type="SAM" id="Coils"/>
    </source>
</evidence>
<dbReference type="PANTHER" id="PTHR13018">
    <property type="entry name" value="PROBABLE MEMBRANE PROTEIN DUF221-RELATED"/>
    <property type="match status" value="1"/>
</dbReference>
<feature type="region of interest" description="Disordered" evidence="8">
    <location>
        <begin position="443"/>
        <end position="473"/>
    </location>
</feature>
<feature type="region of interest" description="Disordered" evidence="8">
    <location>
        <begin position="1"/>
        <end position="101"/>
    </location>
</feature>
<keyword evidence="3" id="KW-0813">Transport</keyword>
<dbReference type="Pfam" id="PF13967">
    <property type="entry name" value="RSN1_TM"/>
    <property type="match status" value="1"/>
</dbReference>
<keyword evidence="5 9" id="KW-1133">Transmembrane helix</keyword>
<feature type="transmembrane region" description="Helical" evidence="9">
    <location>
        <begin position="1153"/>
        <end position="1174"/>
    </location>
</feature>
<accession>A0A0H2RX39</accession>
<feature type="transmembrane region" description="Helical" evidence="9">
    <location>
        <begin position="997"/>
        <end position="1018"/>
    </location>
</feature>
<keyword evidence="4 9" id="KW-0812">Transmembrane</keyword>